<protein>
    <submittedName>
        <fullName evidence="1">13234_t:CDS:1</fullName>
    </submittedName>
</protein>
<sequence>EYNEDIDIFISQLSSYLVGTGIDLHANQDQAFGILRRCLYGNPSIAHNYANTASNNAITVGVSIILAKAFTKDWCLAGRQPSDRPVNAINAGLSPNLEDDTERIGTEQLLANLLKFWSELK</sequence>
<keyword evidence="2" id="KW-1185">Reference proteome</keyword>
<organism evidence="1 2">
    <name type="scientific">Racocetra persica</name>
    <dbReference type="NCBI Taxonomy" id="160502"/>
    <lineage>
        <taxon>Eukaryota</taxon>
        <taxon>Fungi</taxon>
        <taxon>Fungi incertae sedis</taxon>
        <taxon>Mucoromycota</taxon>
        <taxon>Glomeromycotina</taxon>
        <taxon>Glomeromycetes</taxon>
        <taxon>Diversisporales</taxon>
        <taxon>Gigasporaceae</taxon>
        <taxon>Racocetra</taxon>
    </lineage>
</organism>
<feature type="non-terminal residue" evidence="1">
    <location>
        <position position="1"/>
    </location>
</feature>
<dbReference type="EMBL" id="CAJVQC010122639">
    <property type="protein sequence ID" value="CAG8839115.1"/>
    <property type="molecule type" value="Genomic_DNA"/>
</dbReference>
<proteinExistence type="predicted"/>
<gene>
    <name evidence="1" type="ORF">RPERSI_LOCUS30927</name>
</gene>
<accession>A0ACA9SHS4</accession>
<feature type="non-terminal residue" evidence="1">
    <location>
        <position position="121"/>
    </location>
</feature>
<evidence type="ECO:0000313" key="2">
    <source>
        <dbReference type="Proteomes" id="UP000789920"/>
    </source>
</evidence>
<comment type="caution">
    <text evidence="1">The sequence shown here is derived from an EMBL/GenBank/DDBJ whole genome shotgun (WGS) entry which is preliminary data.</text>
</comment>
<reference evidence="1" key="1">
    <citation type="submission" date="2021-06" db="EMBL/GenBank/DDBJ databases">
        <authorList>
            <person name="Kallberg Y."/>
            <person name="Tangrot J."/>
            <person name="Rosling A."/>
        </authorList>
    </citation>
    <scope>NUCLEOTIDE SEQUENCE</scope>
    <source>
        <strain evidence="1">MA461A</strain>
    </source>
</reference>
<name>A0ACA9SHS4_9GLOM</name>
<evidence type="ECO:0000313" key="1">
    <source>
        <dbReference type="EMBL" id="CAG8839115.1"/>
    </source>
</evidence>
<dbReference type="Proteomes" id="UP000789920">
    <property type="component" value="Unassembled WGS sequence"/>
</dbReference>